<dbReference type="AlphaFoldDB" id="A0AAV4X508"/>
<reference evidence="1 2" key="1">
    <citation type="submission" date="2021-06" db="EMBL/GenBank/DDBJ databases">
        <title>Caerostris darwini draft genome.</title>
        <authorList>
            <person name="Kono N."/>
            <person name="Arakawa K."/>
        </authorList>
    </citation>
    <scope>NUCLEOTIDE SEQUENCE [LARGE SCALE GENOMIC DNA]</scope>
</reference>
<organism evidence="1 2">
    <name type="scientific">Caerostris darwini</name>
    <dbReference type="NCBI Taxonomy" id="1538125"/>
    <lineage>
        <taxon>Eukaryota</taxon>
        <taxon>Metazoa</taxon>
        <taxon>Ecdysozoa</taxon>
        <taxon>Arthropoda</taxon>
        <taxon>Chelicerata</taxon>
        <taxon>Arachnida</taxon>
        <taxon>Araneae</taxon>
        <taxon>Araneomorphae</taxon>
        <taxon>Entelegynae</taxon>
        <taxon>Araneoidea</taxon>
        <taxon>Araneidae</taxon>
        <taxon>Caerostris</taxon>
    </lineage>
</organism>
<gene>
    <name evidence="1" type="ORF">CDAR_268581</name>
</gene>
<name>A0AAV4X508_9ARAC</name>
<sequence length="132" mass="14312">MGGMREGGNSVKKRTTLISIEMGRITLCGGEEGRSGVGEHCFVRRKDLPLTGLIKSSAINKSDLLSNKPSLVNVTPKSVTMDALVVSARKLHHTASDMNSGFMFTKKKTRAALMDYGPASSRYRGIIAKRNL</sequence>
<dbReference type="Proteomes" id="UP001054837">
    <property type="component" value="Unassembled WGS sequence"/>
</dbReference>
<evidence type="ECO:0000313" key="2">
    <source>
        <dbReference type="Proteomes" id="UP001054837"/>
    </source>
</evidence>
<accession>A0AAV4X508</accession>
<evidence type="ECO:0000313" key="1">
    <source>
        <dbReference type="EMBL" id="GIY89070.1"/>
    </source>
</evidence>
<protein>
    <submittedName>
        <fullName evidence="1">Uncharacterized protein</fullName>
    </submittedName>
</protein>
<proteinExistence type="predicted"/>
<keyword evidence="2" id="KW-1185">Reference proteome</keyword>
<dbReference type="EMBL" id="BPLQ01015570">
    <property type="protein sequence ID" value="GIY89070.1"/>
    <property type="molecule type" value="Genomic_DNA"/>
</dbReference>
<comment type="caution">
    <text evidence="1">The sequence shown here is derived from an EMBL/GenBank/DDBJ whole genome shotgun (WGS) entry which is preliminary data.</text>
</comment>